<dbReference type="FunFam" id="3.90.930.12:FF:000002">
    <property type="entry name" value="50S ribosomal protein L6"/>
    <property type="match status" value="1"/>
</dbReference>
<dbReference type="NCBIfam" id="TIGR03654">
    <property type="entry name" value="L6_bact"/>
    <property type="match status" value="1"/>
</dbReference>
<dbReference type="Pfam" id="PF00347">
    <property type="entry name" value="Ribosomal_L6"/>
    <property type="match status" value="2"/>
</dbReference>
<evidence type="ECO:0000256" key="5">
    <source>
        <dbReference type="ARBA" id="ARBA00023274"/>
    </source>
</evidence>
<gene>
    <name evidence="7" type="ORF">METZ01_LOCUS42349</name>
</gene>
<dbReference type="InterPro" id="IPR002358">
    <property type="entry name" value="Ribosomal_uL6_CS"/>
</dbReference>
<dbReference type="SUPFAM" id="SSF56053">
    <property type="entry name" value="Ribosomal protein L6"/>
    <property type="match status" value="2"/>
</dbReference>
<comment type="similarity">
    <text evidence="1">Belongs to the universal ribosomal protein uL6 family.</text>
</comment>
<dbReference type="FunFam" id="3.90.930.12:FF:000001">
    <property type="entry name" value="50S ribosomal protein L6"/>
    <property type="match status" value="1"/>
</dbReference>
<dbReference type="HAMAP" id="MF_01365_B">
    <property type="entry name" value="Ribosomal_uL6_B"/>
    <property type="match status" value="1"/>
</dbReference>
<proteinExistence type="inferred from homology"/>
<dbReference type="PROSITE" id="PS00525">
    <property type="entry name" value="RIBOSOMAL_L6_1"/>
    <property type="match status" value="1"/>
</dbReference>
<organism evidence="7">
    <name type="scientific">marine metagenome</name>
    <dbReference type="NCBI Taxonomy" id="408172"/>
    <lineage>
        <taxon>unclassified sequences</taxon>
        <taxon>metagenomes</taxon>
        <taxon>ecological metagenomes</taxon>
    </lineage>
</organism>
<dbReference type="PANTHER" id="PTHR11655:SF14">
    <property type="entry name" value="LARGE RIBOSOMAL SUBUNIT PROTEIN UL6M"/>
    <property type="match status" value="1"/>
</dbReference>
<keyword evidence="5" id="KW-0687">Ribonucleoprotein</keyword>
<dbReference type="InterPro" id="IPR036789">
    <property type="entry name" value="Ribosomal_uL6-like_a/b-dom_sf"/>
</dbReference>
<accession>A0A381RCI8</accession>
<dbReference type="PANTHER" id="PTHR11655">
    <property type="entry name" value="60S/50S RIBOSOMAL PROTEIN L6/L9"/>
    <property type="match status" value="1"/>
</dbReference>
<sequence length="183" mass="19996">MSNIGKQPIAIPEGVEVSRKETNIFVKGKLGELNHEFKSDIGISINENEVVVTRNSDEKIQRELHGLTRVLIANMVQGVSQGFQKELNLVGVGYTADASKGNFLLLNVGYSHPIYFETPEGITIETPNANTVIVKGISKQEVGQVAANIRELRKPEPYKGKGIKYSDEHIRKKAGKSIGIVGA</sequence>
<keyword evidence="2" id="KW-0699">rRNA-binding</keyword>
<dbReference type="GO" id="GO:0002181">
    <property type="term" value="P:cytoplasmic translation"/>
    <property type="evidence" value="ECO:0007669"/>
    <property type="project" value="TreeGrafter"/>
</dbReference>
<dbReference type="AlphaFoldDB" id="A0A381RCI8"/>
<dbReference type="InterPro" id="IPR019906">
    <property type="entry name" value="Ribosomal_uL6_bac-type"/>
</dbReference>
<keyword evidence="4" id="KW-0689">Ribosomal protein</keyword>
<reference evidence="7" key="1">
    <citation type="submission" date="2018-05" db="EMBL/GenBank/DDBJ databases">
        <authorList>
            <person name="Lanie J.A."/>
            <person name="Ng W.-L."/>
            <person name="Kazmierczak K.M."/>
            <person name="Andrzejewski T.M."/>
            <person name="Davidsen T.M."/>
            <person name="Wayne K.J."/>
            <person name="Tettelin H."/>
            <person name="Glass J.I."/>
            <person name="Rusch D."/>
            <person name="Podicherti R."/>
            <person name="Tsui H.-C.T."/>
            <person name="Winkler M.E."/>
        </authorList>
    </citation>
    <scope>NUCLEOTIDE SEQUENCE</scope>
</reference>
<dbReference type="PIRSF" id="PIRSF002162">
    <property type="entry name" value="Ribosomal_L6"/>
    <property type="match status" value="1"/>
</dbReference>
<evidence type="ECO:0000313" key="7">
    <source>
        <dbReference type="EMBL" id="SUZ89495.1"/>
    </source>
</evidence>
<dbReference type="GO" id="GO:0022625">
    <property type="term" value="C:cytosolic large ribosomal subunit"/>
    <property type="evidence" value="ECO:0007669"/>
    <property type="project" value="TreeGrafter"/>
</dbReference>
<protein>
    <recommendedName>
        <fullName evidence="6">Large ribosomal subunit protein uL6 alpha-beta domain-containing protein</fullName>
    </recommendedName>
</protein>
<dbReference type="InterPro" id="IPR020040">
    <property type="entry name" value="Ribosomal_uL6_a/b-dom"/>
</dbReference>
<feature type="domain" description="Large ribosomal subunit protein uL6 alpha-beta" evidence="6">
    <location>
        <begin position="90"/>
        <end position="165"/>
    </location>
</feature>
<dbReference type="GO" id="GO:0003735">
    <property type="term" value="F:structural constituent of ribosome"/>
    <property type="evidence" value="ECO:0007669"/>
    <property type="project" value="InterPro"/>
</dbReference>
<dbReference type="InterPro" id="IPR000702">
    <property type="entry name" value="Ribosomal_uL6-like"/>
</dbReference>
<dbReference type="GO" id="GO:0019843">
    <property type="term" value="F:rRNA binding"/>
    <property type="evidence" value="ECO:0007669"/>
    <property type="project" value="UniProtKB-KW"/>
</dbReference>
<evidence type="ECO:0000259" key="6">
    <source>
        <dbReference type="Pfam" id="PF00347"/>
    </source>
</evidence>
<evidence type="ECO:0000256" key="1">
    <source>
        <dbReference type="ARBA" id="ARBA00009356"/>
    </source>
</evidence>
<evidence type="ECO:0000256" key="3">
    <source>
        <dbReference type="ARBA" id="ARBA00022884"/>
    </source>
</evidence>
<feature type="domain" description="Large ribosomal subunit protein uL6 alpha-beta" evidence="6">
    <location>
        <begin position="11"/>
        <end position="82"/>
    </location>
</feature>
<evidence type="ECO:0000256" key="4">
    <source>
        <dbReference type="ARBA" id="ARBA00022980"/>
    </source>
</evidence>
<name>A0A381RCI8_9ZZZZ</name>
<dbReference type="EMBL" id="UINC01001817">
    <property type="protein sequence ID" value="SUZ89495.1"/>
    <property type="molecule type" value="Genomic_DNA"/>
</dbReference>
<dbReference type="PRINTS" id="PR00059">
    <property type="entry name" value="RIBOSOMALL6"/>
</dbReference>
<dbReference type="Gene3D" id="3.90.930.12">
    <property type="entry name" value="Ribosomal protein L6, alpha-beta domain"/>
    <property type="match status" value="2"/>
</dbReference>
<keyword evidence="3" id="KW-0694">RNA-binding</keyword>
<evidence type="ECO:0000256" key="2">
    <source>
        <dbReference type="ARBA" id="ARBA00022730"/>
    </source>
</evidence>